<evidence type="ECO:0000313" key="2">
    <source>
        <dbReference type="Proteomes" id="UP000280935"/>
    </source>
</evidence>
<proteinExistence type="predicted"/>
<evidence type="ECO:0000313" key="1">
    <source>
        <dbReference type="EMBL" id="RRD50205.1"/>
    </source>
</evidence>
<sequence>MNLLHRLLVTPDHCERSVLVDHLVRHGDHDDARAALAAFLADPTHATADLLPIVVAHGDPAEAEQLMAHLVASGLHAPDEPDDLLSGPVDDVLAALAEMRHEPVKAVLAREVFTPAGGARWSLNHAAAHGLLHFDCAEYQQQIVDAIRACHGHNLFDEATPVLVAKLTDPDRQAQILAELYELGSTTASSDCNSGILRGFALSGAAGRPWFLKALLNPTWECDSESTGTVHHAHDGLDEAGVTFAELLDTVRAEPDGNRDHAVHLLVTLLELRAHDFRPHAETCTELYRLFFARGDGENLDDLVEAANLDTDRSHDLQQLLLIRMALELEEKA</sequence>
<gene>
    <name evidence="1" type="ORF">EII35_05545</name>
</gene>
<dbReference type="AlphaFoldDB" id="A0A3P1WVD3"/>
<dbReference type="OrthoDB" id="4020068at2"/>
<reference evidence="1 2" key="1">
    <citation type="submission" date="2018-11" db="EMBL/GenBank/DDBJ databases">
        <title>Genomes From Bacteria Associated with the Canine Oral Cavity: a Test Case for Automated Genome-Based Taxonomic Assignment.</title>
        <authorList>
            <person name="Coil D.A."/>
            <person name="Jospin G."/>
            <person name="Darling A.E."/>
            <person name="Wallis C."/>
            <person name="Davis I.J."/>
            <person name="Harris S."/>
            <person name="Eisen J.A."/>
            <person name="Holcombe L.J."/>
            <person name="O'Flynn C."/>
        </authorList>
    </citation>
    <scope>NUCLEOTIDE SEQUENCE [LARGE SCALE GENOMIC DNA]</scope>
    <source>
        <strain evidence="1 2">OH2822_COT-296</strain>
    </source>
</reference>
<organism evidence="1 2">
    <name type="scientific">Arachnia propionica</name>
    <dbReference type="NCBI Taxonomy" id="1750"/>
    <lineage>
        <taxon>Bacteria</taxon>
        <taxon>Bacillati</taxon>
        <taxon>Actinomycetota</taxon>
        <taxon>Actinomycetes</taxon>
        <taxon>Propionibacteriales</taxon>
        <taxon>Propionibacteriaceae</taxon>
        <taxon>Arachnia</taxon>
    </lineage>
</organism>
<name>A0A3P1WVD3_9ACTN</name>
<dbReference type="RefSeq" id="WP_125227461.1">
    <property type="nucleotide sequence ID" value="NZ_RQYT01000008.1"/>
</dbReference>
<dbReference type="EMBL" id="RQYT01000008">
    <property type="protein sequence ID" value="RRD50205.1"/>
    <property type="molecule type" value="Genomic_DNA"/>
</dbReference>
<accession>A0A3P1WVD3</accession>
<comment type="caution">
    <text evidence="1">The sequence shown here is derived from an EMBL/GenBank/DDBJ whole genome shotgun (WGS) entry which is preliminary data.</text>
</comment>
<protein>
    <submittedName>
        <fullName evidence="1">Uncharacterized protein</fullName>
    </submittedName>
</protein>
<dbReference type="Proteomes" id="UP000280935">
    <property type="component" value="Unassembled WGS sequence"/>
</dbReference>